<dbReference type="Gene3D" id="1.10.238.10">
    <property type="entry name" value="EF-hand"/>
    <property type="match status" value="1"/>
</dbReference>
<organism evidence="5 6">
    <name type="scientific">Pythium oligandrum</name>
    <name type="common">Mycoparasitic fungus</name>
    <dbReference type="NCBI Taxonomy" id="41045"/>
    <lineage>
        <taxon>Eukaryota</taxon>
        <taxon>Sar</taxon>
        <taxon>Stramenopiles</taxon>
        <taxon>Oomycota</taxon>
        <taxon>Peronosporomycetes</taxon>
        <taxon>Pythiales</taxon>
        <taxon>Pythiaceae</taxon>
        <taxon>Pythium</taxon>
    </lineage>
</organism>
<dbReference type="InterPro" id="IPR003591">
    <property type="entry name" value="Leu-rich_rpt_typical-subtyp"/>
</dbReference>
<name>A0A8K1FE41_PYTOL</name>
<evidence type="ECO:0000313" key="5">
    <source>
        <dbReference type="EMBL" id="TMW60120.1"/>
    </source>
</evidence>
<evidence type="ECO:0000256" key="3">
    <source>
        <dbReference type="SAM" id="Coils"/>
    </source>
</evidence>
<dbReference type="Proteomes" id="UP000794436">
    <property type="component" value="Unassembled WGS sequence"/>
</dbReference>
<dbReference type="Gene3D" id="3.80.10.10">
    <property type="entry name" value="Ribonuclease Inhibitor"/>
    <property type="match status" value="1"/>
</dbReference>
<evidence type="ECO:0000256" key="2">
    <source>
        <dbReference type="ARBA" id="ARBA00022737"/>
    </source>
</evidence>
<proteinExistence type="predicted"/>
<accession>A0A8K1FE41</accession>
<dbReference type="EMBL" id="SPLM01000108">
    <property type="protein sequence ID" value="TMW60120.1"/>
    <property type="molecule type" value="Genomic_DNA"/>
</dbReference>
<dbReference type="AlphaFoldDB" id="A0A8K1FE41"/>
<dbReference type="SUPFAM" id="SSF47473">
    <property type="entry name" value="EF-hand"/>
    <property type="match status" value="1"/>
</dbReference>
<evidence type="ECO:0000256" key="4">
    <source>
        <dbReference type="SAM" id="MobiDB-lite"/>
    </source>
</evidence>
<dbReference type="InterPro" id="IPR032675">
    <property type="entry name" value="LRR_dom_sf"/>
</dbReference>
<keyword evidence="6" id="KW-1185">Reference proteome</keyword>
<dbReference type="InterPro" id="IPR011992">
    <property type="entry name" value="EF-hand-dom_pair"/>
</dbReference>
<dbReference type="GO" id="GO:0005737">
    <property type="term" value="C:cytoplasm"/>
    <property type="evidence" value="ECO:0007669"/>
    <property type="project" value="TreeGrafter"/>
</dbReference>
<keyword evidence="2" id="KW-0677">Repeat</keyword>
<feature type="region of interest" description="Disordered" evidence="4">
    <location>
        <begin position="194"/>
        <end position="230"/>
    </location>
</feature>
<gene>
    <name evidence="5" type="ORF">Poli38472_000162</name>
</gene>
<comment type="caution">
    <text evidence="5">The sequence shown here is derived from an EMBL/GenBank/DDBJ whole genome shotgun (WGS) entry which is preliminary data.</text>
</comment>
<evidence type="ECO:0000313" key="6">
    <source>
        <dbReference type="Proteomes" id="UP000794436"/>
    </source>
</evidence>
<evidence type="ECO:0000256" key="1">
    <source>
        <dbReference type="ARBA" id="ARBA00022614"/>
    </source>
</evidence>
<sequence length="792" mass="89903">MTTLSMLQELFETAPDVERLSLRGYQLTTLDAELDYIRSHFTHVRHLDLSQNQLQELPVAFSSYLPRLVALDLTENRFRSIPELSEVLATCHSLKSLSVSFRNKTDEKVIRVMLPKLRILNGTPLQQDEPDDELQRPKKPKESSQGRSELVLDLPSPSPASESGLWLDTPSPIASSCQSPQEKRDLLVKFAQVKATNTEKPKSSQMTRKEPRKWQSVRPTEQPATISDDRTDWRKLLKKNESSTVAVNPVQSTKSTSSSFVTELRSILKAFQLVSDPKRTGRGAAVAAETRAMIEQLERHVDELIQQLQAMEQTHEGAEKTVKQEIEVLTARWRVLEVSNLYGIEKTSTVDPALGSGLEHLINAQRRVVDALLKRVTEVLEAQQKWQEASTSQEQVTEQQKRQMKVLLDVAETLEKDLEALQARYQQERTTREAVEQENQALKQQCESLKQQQAKTTITKTGPKTIATSTTQRRIRRRSGEEGTGGADPGPETRKSPPRAVPTESISSSAVPTQPVAVRTLTLKQLVDLIHCIFTSKAKSDARLHTIRAPSETMEQHMYTYLTQRFGLPALTIEYASAIWKGCQMHTREENDVALFHALLRNQVDEDFIGIKKKLHHALRDLLRAYFLAKFPMKQETAIVKLVESRLQGVIYEEEWTEVLLYLYDPHDSSVLLRLVQRKADSSSSTVATATSRSTTTAKVQKSLPFTVLEKLLFDYQLQGRLKLLDGFCQLFARFDKDNVGILSRERFCALVQQLAPRRSPQEIEKMLDRMDPFEHDTVTFSDVQECTYGGF</sequence>
<dbReference type="PANTHER" id="PTHR16306:SF1">
    <property type="entry name" value="CHROMOSOME UNDETERMINED SCAFFOLD_7, WHOLE GENOME SHOTGUN SEQUENCE"/>
    <property type="match status" value="1"/>
</dbReference>
<reference evidence="5" key="1">
    <citation type="submission" date="2019-03" db="EMBL/GenBank/DDBJ databases">
        <title>Long read genome sequence of the mycoparasitic Pythium oligandrum ATCC 38472 isolated from sugarbeet rhizosphere.</title>
        <authorList>
            <person name="Gaulin E."/>
        </authorList>
    </citation>
    <scope>NUCLEOTIDE SEQUENCE</scope>
    <source>
        <strain evidence="5">ATCC 38472_TT</strain>
    </source>
</reference>
<feature type="compositionally biased region" description="Low complexity" evidence="4">
    <location>
        <begin position="453"/>
        <end position="472"/>
    </location>
</feature>
<dbReference type="OrthoDB" id="2021138at2759"/>
<dbReference type="PANTHER" id="PTHR16306">
    <property type="entry name" value="TRANSLIN-ASSOCIATED FACTOR X-INTERACTING PROTEIN 1"/>
    <property type="match status" value="1"/>
</dbReference>
<dbReference type="SMART" id="SM00369">
    <property type="entry name" value="LRR_TYP"/>
    <property type="match status" value="2"/>
</dbReference>
<feature type="coiled-coil region" evidence="3">
    <location>
        <begin position="287"/>
        <end position="328"/>
    </location>
</feature>
<dbReference type="SUPFAM" id="SSF52075">
    <property type="entry name" value="Outer arm dynein light chain 1"/>
    <property type="match status" value="1"/>
</dbReference>
<dbReference type="PROSITE" id="PS51450">
    <property type="entry name" value="LRR"/>
    <property type="match status" value="1"/>
</dbReference>
<keyword evidence="1" id="KW-0433">Leucine-rich repeat</keyword>
<keyword evidence="3" id="KW-0175">Coiled coil</keyword>
<feature type="compositionally biased region" description="Basic and acidic residues" evidence="4">
    <location>
        <begin position="133"/>
        <end position="144"/>
    </location>
</feature>
<protein>
    <recommendedName>
        <fullName evidence="7">EF-hand domain-containing protein</fullName>
    </recommendedName>
</protein>
<feature type="region of interest" description="Disordered" evidence="4">
    <location>
        <begin position="121"/>
        <end position="180"/>
    </location>
</feature>
<feature type="region of interest" description="Disordered" evidence="4">
    <location>
        <begin position="453"/>
        <end position="512"/>
    </location>
</feature>
<dbReference type="InterPro" id="IPR001611">
    <property type="entry name" value="Leu-rich_rpt"/>
</dbReference>
<feature type="compositionally biased region" description="Basic and acidic residues" evidence="4">
    <location>
        <begin position="197"/>
        <end position="213"/>
    </location>
</feature>
<evidence type="ECO:0008006" key="7">
    <source>
        <dbReference type="Google" id="ProtNLM"/>
    </source>
</evidence>